<proteinExistence type="predicted"/>
<dbReference type="PATRIC" id="fig|1328313.3.peg.3445"/>
<evidence type="ECO:0000256" key="1">
    <source>
        <dbReference type="ARBA" id="ARBA00001961"/>
    </source>
</evidence>
<dbReference type="InterPro" id="IPR005123">
    <property type="entry name" value="Oxoglu/Fe-dep_dioxygenase_dom"/>
</dbReference>
<evidence type="ECO:0000259" key="7">
    <source>
        <dbReference type="PROSITE" id="PS51471"/>
    </source>
</evidence>
<evidence type="ECO:0000256" key="3">
    <source>
        <dbReference type="ARBA" id="ARBA00022896"/>
    </source>
</evidence>
<evidence type="ECO:0000313" key="8">
    <source>
        <dbReference type="EMBL" id="EWH08567.1"/>
    </source>
</evidence>
<dbReference type="InterPro" id="IPR006620">
    <property type="entry name" value="Pro_4_hyd_alph"/>
</dbReference>
<comment type="caution">
    <text evidence="8">The sequence shown here is derived from an EMBL/GenBank/DDBJ whole genome shotgun (WGS) entry which is preliminary data.</text>
</comment>
<dbReference type="SMART" id="SM00702">
    <property type="entry name" value="P4Hc"/>
    <property type="match status" value="1"/>
</dbReference>
<feature type="domain" description="Fe2OG dioxygenase" evidence="7">
    <location>
        <begin position="171"/>
        <end position="278"/>
    </location>
</feature>
<dbReference type="PANTHER" id="PTHR10869:SF246">
    <property type="entry name" value="TRANSMEMBRANE PROLYL 4-HYDROXYLASE"/>
    <property type="match status" value="1"/>
</dbReference>
<protein>
    <recommendedName>
        <fullName evidence="7">Fe2OG dioxygenase domain-containing protein</fullName>
    </recommendedName>
</protein>
<evidence type="ECO:0000256" key="4">
    <source>
        <dbReference type="ARBA" id="ARBA00022964"/>
    </source>
</evidence>
<dbReference type="OrthoDB" id="269774at2"/>
<keyword evidence="6" id="KW-0408">Iron</keyword>
<dbReference type="PANTHER" id="PTHR10869">
    <property type="entry name" value="PROLYL 4-HYDROXYLASE ALPHA SUBUNIT"/>
    <property type="match status" value="1"/>
</dbReference>
<dbReference type="InterPro" id="IPR045054">
    <property type="entry name" value="P4HA-like"/>
</dbReference>
<reference evidence="8 9" key="1">
    <citation type="journal article" date="2014" name="Genome Announc.">
        <title>Draft Genome Sequence of the Agar-Degrading Bacterium Catenovulum sp. Strain DS-2, Isolated from Intestines of Haliotis diversicolor.</title>
        <authorList>
            <person name="Shan D."/>
            <person name="Li X."/>
            <person name="Gu Z."/>
            <person name="Wei G."/>
            <person name="Gao Z."/>
            <person name="Shao Z."/>
        </authorList>
    </citation>
    <scope>NUCLEOTIDE SEQUENCE [LARGE SCALE GENOMIC DNA]</scope>
    <source>
        <strain evidence="8 9">DS-2</strain>
    </source>
</reference>
<dbReference type="GO" id="GO:0004656">
    <property type="term" value="F:procollagen-proline 4-dioxygenase activity"/>
    <property type="evidence" value="ECO:0007669"/>
    <property type="project" value="TreeGrafter"/>
</dbReference>
<comment type="cofactor">
    <cofactor evidence="1">
        <name>L-ascorbate</name>
        <dbReference type="ChEBI" id="CHEBI:38290"/>
    </cofactor>
</comment>
<name>W7QI40_9ALTE</name>
<evidence type="ECO:0000313" key="9">
    <source>
        <dbReference type="Proteomes" id="UP000019276"/>
    </source>
</evidence>
<sequence length="281" mass="32033">MPAIFDASWQNWLRENINRGCDPDELYQILVDNGFERNIILQQFIAAQSGQNVAGVTVNAETQLAEQLEVKQTIEKTRLHLAKQLKNNSKFHQIDSDSIELYTVEQFLTARECEQIIDLIKTKLRPSELASFTSDCEFRTSRTCDLGAIDNPLIQMVDQRIYKLMNIEAGFAEVTQGQYYEVGQQFKAHTDYFEGEELTNHGGKMGQRTYTVMIYLNDVEAGGATRFIRQNKAFKPKQGMAVIWNSLTDNLVGNGNTLHQAEPVQAGYKAVITKWFRQHQA</sequence>
<evidence type="ECO:0000256" key="2">
    <source>
        <dbReference type="ARBA" id="ARBA00022723"/>
    </source>
</evidence>
<keyword evidence="9" id="KW-1185">Reference proteome</keyword>
<dbReference type="Proteomes" id="UP000019276">
    <property type="component" value="Unassembled WGS sequence"/>
</dbReference>
<organism evidence="8 9">
    <name type="scientific">Catenovulum agarivorans DS-2</name>
    <dbReference type="NCBI Taxonomy" id="1328313"/>
    <lineage>
        <taxon>Bacteria</taxon>
        <taxon>Pseudomonadati</taxon>
        <taxon>Pseudomonadota</taxon>
        <taxon>Gammaproteobacteria</taxon>
        <taxon>Alteromonadales</taxon>
        <taxon>Alteromonadaceae</taxon>
        <taxon>Catenovulum</taxon>
    </lineage>
</organism>
<dbReference type="GO" id="GO:0031418">
    <property type="term" value="F:L-ascorbic acid binding"/>
    <property type="evidence" value="ECO:0007669"/>
    <property type="project" value="UniProtKB-KW"/>
</dbReference>
<dbReference type="InterPro" id="IPR044862">
    <property type="entry name" value="Pro_4_hyd_alph_FE2OG_OXY"/>
</dbReference>
<keyword evidence="4" id="KW-0223">Dioxygenase</keyword>
<gene>
    <name evidence="8" type="ORF">DS2_16864</name>
</gene>
<dbReference type="AlphaFoldDB" id="W7QI40"/>
<evidence type="ECO:0000256" key="6">
    <source>
        <dbReference type="ARBA" id="ARBA00023004"/>
    </source>
</evidence>
<accession>W7QI40</accession>
<keyword evidence="5" id="KW-0560">Oxidoreductase</keyword>
<dbReference type="GO" id="GO:0005506">
    <property type="term" value="F:iron ion binding"/>
    <property type="evidence" value="ECO:0007669"/>
    <property type="project" value="InterPro"/>
</dbReference>
<dbReference type="PROSITE" id="PS51471">
    <property type="entry name" value="FE2OG_OXY"/>
    <property type="match status" value="1"/>
</dbReference>
<dbReference type="eggNOG" id="COG3751">
    <property type="taxonomic scope" value="Bacteria"/>
</dbReference>
<keyword evidence="3" id="KW-0847">Vitamin C</keyword>
<dbReference type="RefSeq" id="WP_051479965.1">
    <property type="nucleotide sequence ID" value="NZ_ARZY01000043.1"/>
</dbReference>
<dbReference type="Gene3D" id="2.60.120.620">
    <property type="entry name" value="q2cbj1_9rhob like domain"/>
    <property type="match status" value="1"/>
</dbReference>
<dbReference type="STRING" id="1328313.DS2_16864"/>
<evidence type="ECO:0000256" key="5">
    <source>
        <dbReference type="ARBA" id="ARBA00023002"/>
    </source>
</evidence>
<keyword evidence="2" id="KW-0479">Metal-binding</keyword>
<dbReference type="Pfam" id="PF13640">
    <property type="entry name" value="2OG-FeII_Oxy_3"/>
    <property type="match status" value="1"/>
</dbReference>
<dbReference type="EMBL" id="ARZY01000043">
    <property type="protein sequence ID" value="EWH08567.1"/>
    <property type="molecule type" value="Genomic_DNA"/>
</dbReference>